<gene>
    <name evidence="1" type="ORF">FB45DRAFT_873873</name>
</gene>
<name>A0AAD7FBM4_9AGAR</name>
<reference evidence="1" key="1">
    <citation type="submission" date="2023-03" db="EMBL/GenBank/DDBJ databases">
        <title>Massive genome expansion in bonnet fungi (Mycena s.s.) driven by repeated elements and novel gene families across ecological guilds.</title>
        <authorList>
            <consortium name="Lawrence Berkeley National Laboratory"/>
            <person name="Harder C.B."/>
            <person name="Miyauchi S."/>
            <person name="Viragh M."/>
            <person name="Kuo A."/>
            <person name="Thoen E."/>
            <person name="Andreopoulos B."/>
            <person name="Lu D."/>
            <person name="Skrede I."/>
            <person name="Drula E."/>
            <person name="Henrissat B."/>
            <person name="Morin E."/>
            <person name="Kohler A."/>
            <person name="Barry K."/>
            <person name="LaButti K."/>
            <person name="Morin E."/>
            <person name="Salamov A."/>
            <person name="Lipzen A."/>
            <person name="Mereny Z."/>
            <person name="Hegedus B."/>
            <person name="Baldrian P."/>
            <person name="Stursova M."/>
            <person name="Weitz H."/>
            <person name="Taylor A."/>
            <person name="Grigoriev I.V."/>
            <person name="Nagy L.G."/>
            <person name="Martin F."/>
            <person name="Kauserud H."/>
        </authorList>
    </citation>
    <scope>NUCLEOTIDE SEQUENCE</scope>
    <source>
        <strain evidence="1">9284</strain>
    </source>
</reference>
<organism evidence="1 2">
    <name type="scientific">Roridomyces roridus</name>
    <dbReference type="NCBI Taxonomy" id="1738132"/>
    <lineage>
        <taxon>Eukaryota</taxon>
        <taxon>Fungi</taxon>
        <taxon>Dikarya</taxon>
        <taxon>Basidiomycota</taxon>
        <taxon>Agaricomycotina</taxon>
        <taxon>Agaricomycetes</taxon>
        <taxon>Agaricomycetidae</taxon>
        <taxon>Agaricales</taxon>
        <taxon>Marasmiineae</taxon>
        <taxon>Mycenaceae</taxon>
        <taxon>Roridomyces</taxon>
    </lineage>
</organism>
<proteinExistence type="predicted"/>
<sequence>MDLSNCGGAFAVRGSFGLGSSLREEDHGVQEVGRQGGGFLAHKPNHCLNEASLVQPCQTDSLETDSYGSATVFLMRDEHRPSTGNGRQSYGLRRLRAVKKTAVLFTFQWVRRDGTAKLTVLSRDVANIWSQMSHQSANKRLIVPSDPKHIVNTCLRRLSDHRLNRVRSKIPLIRPSRMPTRRRPVNLLSINCQEFFQDSESTNSESTGQIYGETRSTACIELFLPNSLSLECAGHLRECPYAPASALAPSRNSSLVSETLEIPGCLPISGYMDMRIWGGILLLIFGARLEHVYSYVSVHQSLTADVACTPNSTADRTRSSGTLSQKSFLLLSGVGACGSVRKPNSHNPDPCYCDDHPSFGLGHVPALVDPASNVGRQLLEQEQANLHEPYDLFYHGGGQSRFVPFSSEIGGRRMYMFGLWRRMFGRMSSLETRSVYVHRVMT</sequence>
<evidence type="ECO:0000313" key="1">
    <source>
        <dbReference type="EMBL" id="KAJ7614320.1"/>
    </source>
</evidence>
<comment type="caution">
    <text evidence="1">The sequence shown here is derived from an EMBL/GenBank/DDBJ whole genome shotgun (WGS) entry which is preliminary data.</text>
</comment>
<dbReference type="AlphaFoldDB" id="A0AAD7FBM4"/>
<keyword evidence="2" id="KW-1185">Reference proteome</keyword>
<evidence type="ECO:0000313" key="2">
    <source>
        <dbReference type="Proteomes" id="UP001221142"/>
    </source>
</evidence>
<protein>
    <submittedName>
        <fullName evidence="1">Uncharacterized protein</fullName>
    </submittedName>
</protein>
<dbReference type="EMBL" id="JARKIF010000026">
    <property type="protein sequence ID" value="KAJ7614320.1"/>
    <property type="molecule type" value="Genomic_DNA"/>
</dbReference>
<accession>A0AAD7FBM4</accession>
<dbReference type="Proteomes" id="UP001221142">
    <property type="component" value="Unassembled WGS sequence"/>
</dbReference>